<feature type="transmembrane region" description="Helical" evidence="14">
    <location>
        <begin position="172"/>
        <end position="194"/>
    </location>
</feature>
<dbReference type="AlphaFoldDB" id="A0A7G2ENB1"/>
<evidence type="ECO:0000256" key="1">
    <source>
        <dbReference type="ARBA" id="ARBA00001970"/>
    </source>
</evidence>
<feature type="transmembrane region" description="Helical" evidence="14">
    <location>
        <begin position="132"/>
        <end position="151"/>
    </location>
</feature>
<feature type="transmembrane region" description="Helical" evidence="14">
    <location>
        <begin position="690"/>
        <end position="708"/>
    </location>
</feature>
<keyword evidence="7" id="KW-0479">Metal-binding</keyword>
<dbReference type="Proteomes" id="UP000516314">
    <property type="component" value="Chromosome 3"/>
</dbReference>
<feature type="transmembrane region" description="Helical" evidence="14">
    <location>
        <begin position="67"/>
        <end position="86"/>
    </location>
</feature>
<feature type="domain" description="DOMON" evidence="15">
    <location>
        <begin position="517"/>
        <end position="637"/>
    </location>
</feature>
<keyword evidence="9" id="KW-0249">Electron transport</keyword>
<dbReference type="PANTHER" id="PTHR23130">
    <property type="entry name" value="CYTOCHROME B561 AND DOMON DOMAIN-CONTAINING PROTEIN"/>
    <property type="match status" value="1"/>
</dbReference>
<comment type="function">
    <text evidence="13">May act as a catecholamine-responsive trans-membrane electron transporter.</text>
</comment>
<dbReference type="GO" id="GO:0016020">
    <property type="term" value="C:membrane"/>
    <property type="evidence" value="ECO:0007669"/>
    <property type="project" value="UniProtKB-SubCell"/>
</dbReference>
<dbReference type="Gene3D" id="1.20.120.1770">
    <property type="match status" value="1"/>
</dbReference>
<dbReference type="EMBL" id="LR881468">
    <property type="protein sequence ID" value="CAD5324098.1"/>
    <property type="molecule type" value="Genomic_DNA"/>
</dbReference>
<accession>A0A7G2ENB1</accession>
<evidence type="ECO:0000256" key="10">
    <source>
        <dbReference type="ARBA" id="ARBA00022989"/>
    </source>
</evidence>
<feature type="transmembrane region" description="Helical" evidence="14">
    <location>
        <begin position="381"/>
        <end position="398"/>
    </location>
</feature>
<keyword evidence="8" id="KW-0732">Signal</keyword>
<keyword evidence="10 14" id="KW-1133">Transmembrane helix</keyword>
<evidence type="ECO:0000256" key="3">
    <source>
        <dbReference type="ARBA" id="ARBA00005982"/>
    </source>
</evidence>
<evidence type="ECO:0000256" key="11">
    <source>
        <dbReference type="ARBA" id="ARBA00023004"/>
    </source>
</evidence>
<keyword evidence="12 14" id="KW-0472">Membrane</keyword>
<dbReference type="SMART" id="SM00665">
    <property type="entry name" value="B561"/>
    <property type="match status" value="1"/>
</dbReference>
<dbReference type="CDD" id="cd09629">
    <property type="entry name" value="DOMON_CIL1_like"/>
    <property type="match status" value="1"/>
</dbReference>
<evidence type="ECO:0000256" key="12">
    <source>
        <dbReference type="ARBA" id="ARBA00023136"/>
    </source>
</evidence>
<keyword evidence="5" id="KW-0349">Heme</keyword>
<gene>
    <name evidence="17" type="ORF">AT9943_LOCUS12013</name>
</gene>
<keyword evidence="4" id="KW-0813">Transport</keyword>
<dbReference type="GO" id="GO:0046872">
    <property type="term" value="F:metal ion binding"/>
    <property type="evidence" value="ECO:0007669"/>
    <property type="project" value="UniProtKB-KW"/>
</dbReference>
<reference evidence="17 18" key="1">
    <citation type="submission" date="2020-09" db="EMBL/GenBank/DDBJ databases">
        <authorList>
            <person name="Ashkenazy H."/>
        </authorList>
    </citation>
    <scope>NUCLEOTIDE SEQUENCE [LARGE SCALE GENOMIC DNA]</scope>
    <source>
        <strain evidence="18">cv. Cdm-0</strain>
    </source>
</reference>
<feature type="transmembrane region" description="Helical" evidence="14">
    <location>
        <begin position="825"/>
        <end position="848"/>
    </location>
</feature>
<dbReference type="Pfam" id="PF03188">
    <property type="entry name" value="Cytochrom_B561"/>
    <property type="match status" value="1"/>
</dbReference>
<evidence type="ECO:0000259" key="15">
    <source>
        <dbReference type="PROSITE" id="PS50836"/>
    </source>
</evidence>
<protein>
    <submittedName>
        <fullName evidence="17">(thale cress) hypothetical protein</fullName>
    </submittedName>
</protein>
<feature type="transmembrane region" description="Helical" evidence="14">
    <location>
        <begin position="93"/>
        <end position="112"/>
    </location>
</feature>
<name>A0A7G2ENB1_ARATH</name>
<dbReference type="Pfam" id="PF04526">
    <property type="entry name" value="DUF568"/>
    <property type="match status" value="1"/>
</dbReference>
<dbReference type="FunFam" id="1.20.1250.20:FF:000975">
    <property type="entry name" value="Proton-dependent oligopeptide transport family protein"/>
    <property type="match status" value="1"/>
</dbReference>
<dbReference type="InterPro" id="IPR006593">
    <property type="entry name" value="Cyt_b561/ferric_Rdtase_TM"/>
</dbReference>
<dbReference type="PANTHER" id="PTHR23130:SF195">
    <property type="entry name" value="CYTOCHROME B561 AND DOMON DOMAIN-CONTAINING PROTEIN"/>
    <property type="match status" value="1"/>
</dbReference>
<feature type="transmembrane region" description="Helical" evidence="14">
    <location>
        <begin position="720"/>
        <end position="741"/>
    </location>
</feature>
<evidence type="ECO:0000256" key="13">
    <source>
        <dbReference type="ARBA" id="ARBA00053871"/>
    </source>
</evidence>
<comment type="subcellular location">
    <subcellularLocation>
        <location evidence="2">Membrane</location>
        <topology evidence="2">Multi-pass membrane protein</topology>
    </subcellularLocation>
</comment>
<feature type="transmembrane region" description="Helical" evidence="14">
    <location>
        <begin position="200"/>
        <end position="225"/>
    </location>
</feature>
<sequence>MENDMEEKFEDWKGKEAIPGKHGGIRAASIVCVVVMMENIVFIANGFNFVKYFMGSMHYTPATAANMVTNFMGTSFLLTLFGGFIADSFLTHFTTFIVFCCIELMGLILLTFQAHNPKLLPEKDKTPSTLQSAILFTGLYAMAIGTGGLKASLPTHGGDQIDRRNPRLISRFFDWLYFSICSGCLLAVTVVLWIEEKKGWIWSFNISVGILATALCIFAVGLPFYRFKRPNGSPLKKIAIVIISAARNRNKSDLDEEMMRGLISIYKNNSHNKLKWIDKATLNKNISETEVEETRTFLGLLPIFGSTIVMSCCVAQLSTFSAQQGMLMNKKLFHSFEIPVPSLTAIPLIFMLLSIPLYEFFGKKISSGNNNRSSSFNLKRIGLGLALSSISMAVSAIVEAKRKHEVVHNNFRISVLWLVFQYLMLSISDMLTLGGMLEFFYREAPSNMKSISTALGWCSTALGFFLSTTLVEVTNAVTGRLGHQWLGGEDLNKTRLELFYTFSGDKTYPHCLDLPQLKAFLHYSYDASNTTLAVVFSAPPAKPGGWIAWAINPKATGMVGSQTLVAYKDPGNGVAVVKTLNISSYSSLIPSKLAFDVWDMKAEEAARDGGTLRIFARVKVPADLVAKGKVNQVWQVGPELGPGGMIGRHAFDSANLASMSSLDLKGDNSGGTISGGGEVNAKIKNRNIHGILNAVSWGILFPIGAIIARYMRVFESADPAWFYLHVSCQFSAYVIGVAGWATGLKLGNESEGIRFSAHRNIGIALFTLATIQMFAMLLRPKKDHKYRFYWNIYHHGVGYGILILGIINVFKGLNILKPQDTYKTAYIAVIAVLGGIALLLEAITWVVVLKRKSNNSMKPLRT</sequence>
<feature type="transmembrane region" description="Helical" evidence="14">
    <location>
        <begin position="297"/>
        <end position="318"/>
    </location>
</feature>
<feature type="transmembrane region" description="Helical" evidence="14">
    <location>
        <begin position="338"/>
        <end position="361"/>
    </location>
</feature>
<feature type="transmembrane region" description="Helical" evidence="14">
    <location>
        <begin position="761"/>
        <end position="778"/>
    </location>
</feature>
<evidence type="ECO:0000256" key="4">
    <source>
        <dbReference type="ARBA" id="ARBA00022448"/>
    </source>
</evidence>
<dbReference type="FunFam" id="1.20.120.1770:FF:000007">
    <property type="entry name" value="Cytochrome b561 and DOMON domain-containing protein"/>
    <property type="match status" value="1"/>
</dbReference>
<dbReference type="PROSITE" id="PS50836">
    <property type="entry name" value="DOMON"/>
    <property type="match status" value="1"/>
</dbReference>
<keyword evidence="6 14" id="KW-0812">Transmembrane</keyword>
<dbReference type="InterPro" id="IPR036259">
    <property type="entry name" value="MFS_trans_sf"/>
</dbReference>
<dbReference type="Pfam" id="PF00854">
    <property type="entry name" value="PTR2"/>
    <property type="match status" value="1"/>
</dbReference>
<evidence type="ECO:0000256" key="14">
    <source>
        <dbReference type="SAM" id="Phobius"/>
    </source>
</evidence>
<evidence type="ECO:0000256" key="2">
    <source>
        <dbReference type="ARBA" id="ARBA00004141"/>
    </source>
</evidence>
<dbReference type="InterPro" id="IPR000109">
    <property type="entry name" value="POT_fam"/>
</dbReference>
<dbReference type="CDD" id="cd08760">
    <property type="entry name" value="Cyt_b561_FRRS1_like"/>
    <property type="match status" value="1"/>
</dbReference>
<evidence type="ECO:0000313" key="17">
    <source>
        <dbReference type="EMBL" id="CAD5324098.1"/>
    </source>
</evidence>
<evidence type="ECO:0000256" key="8">
    <source>
        <dbReference type="ARBA" id="ARBA00022729"/>
    </source>
</evidence>
<proteinExistence type="inferred from homology"/>
<feature type="transmembrane region" description="Helical" evidence="14">
    <location>
        <begin position="25"/>
        <end position="47"/>
    </location>
</feature>
<dbReference type="InterPro" id="IPR005018">
    <property type="entry name" value="DOMON_domain"/>
</dbReference>
<dbReference type="InterPro" id="IPR045265">
    <property type="entry name" value="AIR12_DOMON"/>
</dbReference>
<evidence type="ECO:0000256" key="6">
    <source>
        <dbReference type="ARBA" id="ARBA00022692"/>
    </source>
</evidence>
<comment type="cofactor">
    <cofactor evidence="1">
        <name>heme b</name>
        <dbReference type="ChEBI" id="CHEBI:60344"/>
    </cofactor>
</comment>
<keyword evidence="11" id="KW-0408">Iron</keyword>
<evidence type="ECO:0000256" key="7">
    <source>
        <dbReference type="ARBA" id="ARBA00022723"/>
    </source>
</evidence>
<comment type="similarity">
    <text evidence="3">Belongs to the major facilitator superfamily. Proton-dependent oligopeptide transporter (POT/PTR) (TC 2.A.17) family.</text>
</comment>
<evidence type="ECO:0000259" key="16">
    <source>
        <dbReference type="PROSITE" id="PS50939"/>
    </source>
</evidence>
<feature type="domain" description="Cytochrome b561" evidence="16">
    <location>
        <begin position="653"/>
        <end position="849"/>
    </location>
</feature>
<dbReference type="GO" id="GO:0022857">
    <property type="term" value="F:transmembrane transporter activity"/>
    <property type="evidence" value="ECO:0007669"/>
    <property type="project" value="InterPro"/>
</dbReference>
<evidence type="ECO:0000313" key="18">
    <source>
        <dbReference type="Proteomes" id="UP000516314"/>
    </source>
</evidence>
<feature type="transmembrane region" description="Helical" evidence="14">
    <location>
        <begin position="418"/>
        <end position="441"/>
    </location>
</feature>
<dbReference type="PROSITE" id="PS50939">
    <property type="entry name" value="CYTOCHROME_B561"/>
    <property type="match status" value="1"/>
</dbReference>
<evidence type="ECO:0000256" key="5">
    <source>
        <dbReference type="ARBA" id="ARBA00022617"/>
    </source>
</evidence>
<organism evidence="17 18">
    <name type="scientific">Arabidopsis thaliana</name>
    <name type="common">Mouse-ear cress</name>
    <dbReference type="NCBI Taxonomy" id="3702"/>
    <lineage>
        <taxon>Eukaryota</taxon>
        <taxon>Viridiplantae</taxon>
        <taxon>Streptophyta</taxon>
        <taxon>Embryophyta</taxon>
        <taxon>Tracheophyta</taxon>
        <taxon>Spermatophyta</taxon>
        <taxon>Magnoliopsida</taxon>
        <taxon>eudicotyledons</taxon>
        <taxon>Gunneridae</taxon>
        <taxon>Pentapetalae</taxon>
        <taxon>rosids</taxon>
        <taxon>malvids</taxon>
        <taxon>Brassicales</taxon>
        <taxon>Brassicaceae</taxon>
        <taxon>Camelineae</taxon>
        <taxon>Arabidopsis</taxon>
    </lineage>
</organism>
<evidence type="ECO:0000256" key="9">
    <source>
        <dbReference type="ARBA" id="ARBA00022982"/>
    </source>
</evidence>
<dbReference type="Gene3D" id="1.20.1250.20">
    <property type="entry name" value="MFS general substrate transporter like domains"/>
    <property type="match status" value="1"/>
</dbReference>
<feature type="transmembrane region" description="Helical" evidence="14">
    <location>
        <begin position="790"/>
        <end position="810"/>
    </location>
</feature>
<dbReference type="SUPFAM" id="SSF103473">
    <property type="entry name" value="MFS general substrate transporter"/>
    <property type="match status" value="1"/>
</dbReference>